<dbReference type="SUPFAM" id="SSF54695">
    <property type="entry name" value="POZ domain"/>
    <property type="match status" value="2"/>
</dbReference>
<evidence type="ECO:0000313" key="4">
    <source>
        <dbReference type="Proteomes" id="UP000320762"/>
    </source>
</evidence>
<dbReference type="Pfam" id="PF00651">
    <property type="entry name" value="BTB"/>
    <property type="match status" value="1"/>
</dbReference>
<feature type="compositionally biased region" description="Polar residues" evidence="1">
    <location>
        <begin position="1"/>
        <end position="24"/>
    </location>
</feature>
<feature type="domain" description="BTB" evidence="2">
    <location>
        <begin position="867"/>
        <end position="931"/>
    </location>
</feature>
<feature type="domain" description="BTB" evidence="2">
    <location>
        <begin position="1848"/>
        <end position="1913"/>
    </location>
</feature>
<dbReference type="PROSITE" id="PS50097">
    <property type="entry name" value="BTB"/>
    <property type="match status" value="3"/>
</dbReference>
<protein>
    <recommendedName>
        <fullName evidence="2">BTB domain-containing protein</fullName>
    </recommendedName>
</protein>
<dbReference type="EMBL" id="VDMD01000001">
    <property type="protein sequence ID" value="TRM68875.1"/>
    <property type="molecule type" value="Genomic_DNA"/>
</dbReference>
<reference evidence="3 4" key="1">
    <citation type="journal article" date="2019" name="New Phytol.">
        <title>Comparative genomics reveals unique wood-decay strategies and fruiting body development in the Schizophyllaceae.</title>
        <authorList>
            <person name="Almasi E."/>
            <person name="Sahu N."/>
            <person name="Krizsan K."/>
            <person name="Balint B."/>
            <person name="Kovacs G.M."/>
            <person name="Kiss B."/>
            <person name="Cseklye J."/>
            <person name="Drula E."/>
            <person name="Henrissat B."/>
            <person name="Nagy I."/>
            <person name="Chovatia M."/>
            <person name="Adam C."/>
            <person name="LaButti K."/>
            <person name="Lipzen A."/>
            <person name="Riley R."/>
            <person name="Grigoriev I.V."/>
            <person name="Nagy L.G."/>
        </authorList>
    </citation>
    <scope>NUCLEOTIDE SEQUENCE [LARGE SCALE GENOMIC DNA]</scope>
    <source>
        <strain evidence="3 4">NL-1724</strain>
    </source>
</reference>
<feature type="domain" description="BTB" evidence="2">
    <location>
        <begin position="1352"/>
        <end position="1417"/>
    </location>
</feature>
<dbReference type="PANTHER" id="PTHR22744:SF12">
    <property type="entry name" value="BTB DOMAIN-CONTAINING PROTEIN"/>
    <property type="match status" value="1"/>
</dbReference>
<dbReference type="OrthoDB" id="2367075at2759"/>
<dbReference type="PANTHER" id="PTHR22744">
    <property type="entry name" value="HELIX LOOP HELIX PROTEIN 21-RELATED"/>
    <property type="match status" value="1"/>
</dbReference>
<feature type="compositionally biased region" description="Basic and acidic residues" evidence="1">
    <location>
        <begin position="450"/>
        <end position="460"/>
    </location>
</feature>
<dbReference type="CDD" id="cd18186">
    <property type="entry name" value="BTB_POZ_ZBTB_KLHL-like"/>
    <property type="match status" value="1"/>
</dbReference>
<feature type="region of interest" description="Disordered" evidence="1">
    <location>
        <begin position="2017"/>
        <end position="2054"/>
    </location>
</feature>
<sequence length="2262" mass="247641">MPGLNRSPSVQSFASNESISTPESTTREHPTMSSSLTSSGAEIASNRFHLPDGNIKFKLDDDTMYNVHRYFFSDAYSPKFAAEFLCNKHAEVVRLPGVTSVDLDCFLSLIYPSAIGERQIHTVEEWASVLRLATLWSFDRLRELAIRKIEPIAGAVDKIVIAREFGFGDSWLTPAFEALRNAPRWLEYEEAERLGLRTVVDIGRAREELRARQCTPPDEPPHRDMASMKAGDAQSAVGSALSDVGAAPSNGDGLSVTGSAWDARTPSEAPAPFSWGEQSQTYAQSNVGAQSNAGGGSSFAGLGFAAGVASSAVGGKSVAPSNVGGRSAAPSKVAPSPSPAGIPLWPPSVVGAKSVGRIPSPSPLSVGRHPSAAGVPLPPSAMNVRPAAGARSAIRDARPDYHCDDDDDDSDSLGPNDSASIVPPRIAPLPSQSRARRNIWERFGNALGGEDPKSSNETRRTKAGGAASVYTESTFGRLGTGRADSVAPRAPSAVGGAPSVAGGAPSVYSGSIFGKAEGVYPGRIFDKDDSVYPGSTFDEAERVAPGPGSVLGGGAGNISVYPDRAFGAFEDLQDVTREDDELNSSFGSGLTTPERRPMYIDEVLAEAAPAEANGGGEEEIEDDSDIPEAPLDRALYALSLQKPKEGEQSAAQRQRETRVSRIVHEILDGSTLTEETKDLELKITGAVQPEEGLRRVEQRVATLIARQLSIRSAAESAHDGEDEDVVLSVSVPKGPKGGPLKRKMTAGLKEKKLSLMEDKNNGRVFNVVIPRKRWEIFLFKEPSRHCAPMAPTTLPRFQWLRSLLLNCSMTRSFVSGDSMSIPATSVSGSPIAQPVTLDEFEMLSMVVADETANIPERASDRFYFEDKNVKFELDDGTLYNIHRYFFKMHAPIFTTYLRGALGEVIKLPNVLRVDFDRFLAFIYPSKLGRSDIQTVDEWTSVLRLATRWSIPTLCELAISEIEPKASPVDKIVIAREFDLGAAWIVPAFTAICQAPKSLDIEDAERLGMRTMIEVWRIMRGEKEVVVSDVLSAVSLEPSSASSDAGARPASDPASRPETPTPMFVEAKDGRASLLSFPQNHATEQLHALSGQGFTTALYSQLAKITDHLEYLTLRAAEDTKEAAIGATSVDHALHAVKLADRIAKETSPAAIRHREWRQEQVERICKSFPPNISTQLPYELQFSPPSISYVGCGVQQPDPFSEIYSRLAHLIVRQLRQGVQADSPEVSQAKNYLCVACDKDSTANWVKENLANPFIRVRQSARGAASNTSAVTGTRLPRGIGMYSTMHGWSRSRSPSVESFGSAESMSIPASPSTAESPVLPPAMSDEVVEPRVFSADDRELDVQHRFYLKDGNVKFELDDGKLYNVHRYFFDTHAPQFAAEHLRGRHSEHIKLHDVSSVDFERLLSIIYPTELGKCDIHTVDEWTSVLRLATKWSISSLRDLAIQEIAPKASAIDKVVIAREFNLGKAWLLPAFTEICDADKWVNYEDAQRLGLRAVVEIGRIRAEYSTKDLPVAVLESDVFYSDDHDGQPYSTHVAQTPPAATWTAPASRPTSAAASGLVEHAQASSPAAVTATSEACAEDKTASAVPGGGCPSGSGDSQLEKIGDHLEYLALRAAEDAEEDDICVTSIDRALYALKLADRIARETSPAALRHRGRRQRRLDTICKRFELSNMGNAAYTINIPPFSYAMDRIEQRIAQLLVIPIQKGSTGDVAETLVQRDWLRVLVHDAETRDDIKLDLMSFDLEELESRLYEPITISNPRKLVPPPGTMPYIRDAVLNTRKPCIRRGLYGAQQQMYTFFAPNNHAWPIRPARRSPVVWSTMIDELGMHEDNIFPERASSRFYLEDGNAKFELDDGTLYNIHRYFFNEHSPIFTKQHLHGARGKVIKLPDVLRVDFDRFLAFIYPTKLGRNDIQTVDDWTSVLRLAMRWSIPTLRDLAIAEIEPKASPVDKIVIAREFDLGATWIVPAFTAICQAPKWLNYEDAERLGMHTVVEVGRIMRGELDLAASDILRAASVPSTSDAGASPSTNPASRPETPTPTSTFSPTPMSCEAKGERTVPQDASGAQATEKLPALYGSGCTSAFDSQLTKINEHLEYLALRAMEDTKEAPVHITDVDRALYAVKLANCIATETSPAALRHREWRQKQVDRICNKFTLPSGLGEQTAYKLKLDASPNCVAEINTRIAELLVMQSLQSDVPKISEQRDRLSVTFAYGGTRDWVKRELEEQGLTVVNDDFDASMIHVLVPYPRFGRTTASQSVSD</sequence>
<feature type="region of interest" description="Disordered" evidence="1">
    <location>
        <begin position="1289"/>
        <end position="1319"/>
    </location>
</feature>
<name>A0A550CVR8_9AGAR</name>
<feature type="region of interest" description="Disordered" evidence="1">
    <location>
        <begin position="479"/>
        <end position="499"/>
    </location>
</feature>
<dbReference type="Gene3D" id="3.30.710.10">
    <property type="entry name" value="Potassium Channel Kv1.1, Chain A"/>
    <property type="match status" value="3"/>
</dbReference>
<accession>A0A550CVR8</accession>
<dbReference type="InterPro" id="IPR011333">
    <property type="entry name" value="SKP1/BTB/POZ_sf"/>
</dbReference>
<comment type="caution">
    <text evidence="3">The sequence shown here is derived from an EMBL/GenBank/DDBJ whole genome shotgun (WGS) entry which is preliminary data.</text>
</comment>
<feature type="compositionally biased region" description="Polar residues" evidence="1">
    <location>
        <begin position="1291"/>
        <end position="1316"/>
    </location>
</feature>
<proteinExistence type="predicted"/>
<dbReference type="Proteomes" id="UP000320762">
    <property type="component" value="Unassembled WGS sequence"/>
</dbReference>
<feature type="region of interest" description="Disordered" evidence="1">
    <location>
        <begin position="210"/>
        <end position="274"/>
    </location>
</feature>
<dbReference type="SMART" id="SM00225">
    <property type="entry name" value="BTB"/>
    <property type="match status" value="4"/>
</dbReference>
<feature type="compositionally biased region" description="Low complexity" evidence="1">
    <location>
        <begin position="314"/>
        <end position="335"/>
    </location>
</feature>
<feature type="compositionally biased region" description="Low complexity" evidence="1">
    <location>
        <begin position="490"/>
        <end position="499"/>
    </location>
</feature>
<feature type="compositionally biased region" description="Low complexity" evidence="1">
    <location>
        <begin position="2031"/>
        <end position="2050"/>
    </location>
</feature>
<feature type="region of interest" description="Disordered" evidence="1">
    <location>
        <begin position="1"/>
        <end position="38"/>
    </location>
</feature>
<keyword evidence="4" id="KW-1185">Reference proteome</keyword>
<evidence type="ECO:0000256" key="1">
    <source>
        <dbReference type="SAM" id="MobiDB-lite"/>
    </source>
</evidence>
<evidence type="ECO:0000313" key="3">
    <source>
        <dbReference type="EMBL" id="TRM68875.1"/>
    </source>
</evidence>
<feature type="region of interest" description="Disordered" evidence="1">
    <location>
        <begin position="1038"/>
        <end position="1060"/>
    </location>
</feature>
<feature type="region of interest" description="Disordered" evidence="1">
    <location>
        <begin position="361"/>
        <end position="467"/>
    </location>
</feature>
<feature type="compositionally biased region" description="Polar residues" evidence="1">
    <location>
        <begin position="2017"/>
        <end position="2030"/>
    </location>
</feature>
<feature type="compositionally biased region" description="Basic and acidic residues" evidence="1">
    <location>
        <begin position="393"/>
        <end position="402"/>
    </location>
</feature>
<dbReference type="STRING" id="97359.A0A550CVR8"/>
<organism evidence="3 4">
    <name type="scientific">Schizophyllum amplum</name>
    <dbReference type="NCBI Taxonomy" id="97359"/>
    <lineage>
        <taxon>Eukaryota</taxon>
        <taxon>Fungi</taxon>
        <taxon>Dikarya</taxon>
        <taxon>Basidiomycota</taxon>
        <taxon>Agaricomycotina</taxon>
        <taxon>Agaricomycetes</taxon>
        <taxon>Agaricomycetidae</taxon>
        <taxon>Agaricales</taxon>
        <taxon>Schizophyllaceae</taxon>
        <taxon>Schizophyllum</taxon>
    </lineage>
</organism>
<dbReference type="InterPro" id="IPR000210">
    <property type="entry name" value="BTB/POZ_dom"/>
</dbReference>
<gene>
    <name evidence="3" type="ORF">BD626DRAFT_579628</name>
</gene>
<feature type="region of interest" description="Disordered" evidence="1">
    <location>
        <begin position="314"/>
        <end position="339"/>
    </location>
</feature>
<evidence type="ECO:0000259" key="2">
    <source>
        <dbReference type="PROSITE" id="PS50097"/>
    </source>
</evidence>